<evidence type="ECO:0000256" key="11">
    <source>
        <dbReference type="ARBA" id="ARBA00022932"/>
    </source>
</evidence>
<dbReference type="AlphaFoldDB" id="A0A8J6TFT8"/>
<dbReference type="SUPFAM" id="SSF56672">
    <property type="entry name" value="DNA/RNA polymerases"/>
    <property type="match status" value="1"/>
</dbReference>
<reference evidence="20 21" key="1">
    <citation type="submission" date="2020-08" db="EMBL/GenBank/DDBJ databases">
        <title>Bridging the membrane lipid divide: bacteria of the FCB group superphylum have the potential to synthesize archaeal ether lipids.</title>
        <authorList>
            <person name="Villanueva L."/>
            <person name="Von Meijenfeldt F.A.B."/>
            <person name="Westbye A.B."/>
            <person name="Yadav S."/>
            <person name="Hopmans E.C."/>
            <person name="Dutilh B.E."/>
            <person name="Sinninghe Damste J.S."/>
        </authorList>
    </citation>
    <scope>NUCLEOTIDE SEQUENCE [LARGE SCALE GENOMIC DNA]</scope>
    <source>
        <strain evidence="20">NIOZ-UU47</strain>
    </source>
</reference>
<dbReference type="SMART" id="SM00482">
    <property type="entry name" value="POLAc"/>
    <property type="match status" value="1"/>
</dbReference>
<dbReference type="Gene3D" id="3.40.50.1010">
    <property type="entry name" value="5'-nuclease"/>
    <property type="match status" value="1"/>
</dbReference>
<dbReference type="InterPro" id="IPR036279">
    <property type="entry name" value="5-3_exonuclease_C_sf"/>
</dbReference>
<dbReference type="InterPro" id="IPR002421">
    <property type="entry name" value="5-3_exonuclease"/>
</dbReference>
<dbReference type="PANTHER" id="PTHR10133">
    <property type="entry name" value="DNA POLYMERASE I"/>
    <property type="match status" value="1"/>
</dbReference>
<evidence type="ECO:0000259" key="17">
    <source>
        <dbReference type="SMART" id="SM00474"/>
    </source>
</evidence>
<dbReference type="InterPro" id="IPR043502">
    <property type="entry name" value="DNA/RNA_pol_sf"/>
</dbReference>
<evidence type="ECO:0000256" key="3">
    <source>
        <dbReference type="ARBA" id="ARBA00020311"/>
    </source>
</evidence>
<dbReference type="GO" id="GO:0008409">
    <property type="term" value="F:5'-3' exonuclease activity"/>
    <property type="evidence" value="ECO:0007669"/>
    <property type="project" value="UniProtKB-UniRule"/>
</dbReference>
<evidence type="ECO:0000256" key="13">
    <source>
        <dbReference type="ARBA" id="ARBA00023204"/>
    </source>
</evidence>
<dbReference type="NCBIfam" id="NF004397">
    <property type="entry name" value="PRK05755.1"/>
    <property type="match status" value="1"/>
</dbReference>
<dbReference type="InterPro" id="IPR008918">
    <property type="entry name" value="HhH2"/>
</dbReference>
<evidence type="ECO:0000256" key="16">
    <source>
        <dbReference type="RuleBase" id="RU004460"/>
    </source>
</evidence>
<dbReference type="FunFam" id="1.10.150.20:FF:000003">
    <property type="entry name" value="DNA polymerase I"/>
    <property type="match status" value="1"/>
</dbReference>
<comment type="catalytic activity">
    <reaction evidence="14 16">
        <text>DNA(n) + a 2'-deoxyribonucleoside 5'-triphosphate = DNA(n+1) + diphosphate</text>
        <dbReference type="Rhea" id="RHEA:22508"/>
        <dbReference type="Rhea" id="RHEA-COMP:17339"/>
        <dbReference type="Rhea" id="RHEA-COMP:17340"/>
        <dbReference type="ChEBI" id="CHEBI:33019"/>
        <dbReference type="ChEBI" id="CHEBI:61560"/>
        <dbReference type="ChEBI" id="CHEBI:173112"/>
        <dbReference type="EC" id="2.7.7.7"/>
    </reaction>
</comment>
<protein>
    <recommendedName>
        <fullName evidence="3 15">DNA polymerase I</fullName>
        <ecNumber evidence="2 15">2.7.7.7</ecNumber>
    </recommendedName>
</protein>
<dbReference type="GO" id="GO:0006302">
    <property type="term" value="P:double-strand break repair"/>
    <property type="evidence" value="ECO:0007669"/>
    <property type="project" value="TreeGrafter"/>
</dbReference>
<evidence type="ECO:0000259" key="19">
    <source>
        <dbReference type="SMART" id="SM00482"/>
    </source>
</evidence>
<dbReference type="InterPro" id="IPR002562">
    <property type="entry name" value="3'-5'_exonuclease_dom"/>
</dbReference>
<dbReference type="EMBL" id="JACNJZ010000115">
    <property type="protein sequence ID" value="MBC8317932.1"/>
    <property type="molecule type" value="Genomic_DNA"/>
</dbReference>
<dbReference type="NCBIfam" id="TIGR00593">
    <property type="entry name" value="pola"/>
    <property type="match status" value="1"/>
</dbReference>
<keyword evidence="10 16" id="KW-0269">Exonuclease</keyword>
<dbReference type="GO" id="GO:0006261">
    <property type="term" value="P:DNA-templated DNA replication"/>
    <property type="evidence" value="ECO:0007669"/>
    <property type="project" value="UniProtKB-UniRule"/>
</dbReference>
<dbReference type="InterPro" id="IPR002298">
    <property type="entry name" value="DNA_polymerase_A"/>
</dbReference>
<keyword evidence="11 16" id="KW-0239">DNA-directed DNA polymerase</keyword>
<dbReference type="CDD" id="cd06139">
    <property type="entry name" value="DNA_polA_I_Ecoli_like_exo"/>
    <property type="match status" value="1"/>
</dbReference>
<evidence type="ECO:0000313" key="21">
    <source>
        <dbReference type="Proteomes" id="UP000614424"/>
    </source>
</evidence>
<keyword evidence="8 16" id="KW-0227">DNA damage</keyword>
<dbReference type="InterPro" id="IPR012337">
    <property type="entry name" value="RNaseH-like_sf"/>
</dbReference>
<dbReference type="Pfam" id="PF01367">
    <property type="entry name" value="5_3_exonuc"/>
    <property type="match status" value="1"/>
</dbReference>
<evidence type="ECO:0000256" key="6">
    <source>
        <dbReference type="ARBA" id="ARBA00022705"/>
    </source>
</evidence>
<evidence type="ECO:0000256" key="15">
    <source>
        <dbReference type="NCBIfam" id="TIGR00593"/>
    </source>
</evidence>
<dbReference type="SMART" id="SM00475">
    <property type="entry name" value="53EXOc"/>
    <property type="match status" value="1"/>
</dbReference>
<evidence type="ECO:0000256" key="9">
    <source>
        <dbReference type="ARBA" id="ARBA00022801"/>
    </source>
</evidence>
<dbReference type="InterPro" id="IPR036397">
    <property type="entry name" value="RNaseH_sf"/>
</dbReference>
<dbReference type="SUPFAM" id="SSF47807">
    <property type="entry name" value="5' to 3' exonuclease, C-terminal subdomain"/>
    <property type="match status" value="1"/>
</dbReference>
<dbReference type="FunFam" id="1.20.1060.10:FF:000001">
    <property type="entry name" value="DNA polymerase I"/>
    <property type="match status" value="1"/>
</dbReference>
<evidence type="ECO:0000256" key="10">
    <source>
        <dbReference type="ARBA" id="ARBA00022839"/>
    </source>
</evidence>
<evidence type="ECO:0000256" key="14">
    <source>
        <dbReference type="ARBA" id="ARBA00049244"/>
    </source>
</evidence>
<dbReference type="SUPFAM" id="SSF53098">
    <property type="entry name" value="Ribonuclease H-like"/>
    <property type="match status" value="1"/>
</dbReference>
<evidence type="ECO:0000256" key="4">
    <source>
        <dbReference type="ARBA" id="ARBA00022679"/>
    </source>
</evidence>
<dbReference type="Pfam" id="PF00476">
    <property type="entry name" value="DNA_pol_A"/>
    <property type="match status" value="1"/>
</dbReference>
<dbReference type="InterPro" id="IPR020046">
    <property type="entry name" value="5-3_exonucl_a-hlix_arch_N"/>
</dbReference>
<sequence length="893" mass="100605">MNNKNTVYLIDGSAYIYRAYHAISPLTNSRGLPTHAVYGFISILRRVLREKEPVYLAMVFDAKGPTFRNEIYAEYKAHRPSMPEDLQCQIPYIKQVAEANNFLCLEKQNFEADDLIASSATTLSRAGHHVVIVSGDKDLLQLVDDRITMWEPMRDVLMDSAAIQKKYNVPPEKLNDLFALIGDTSDNIPGVPGVGPKTAEKLINEHESLDNLINHLDSLKKSKLKERLIEFQDNALLARKLIRLKDDIPVPTDIEAYRLPEPDQERLQDIYKELEFTSLIKSTQQPTRIETKPFKLIQHEKDLQELIKILKQASQLIIDTETTSLDPLAADLVGLSLCINNREAWYIPLGHKSEEGELCPGQLDSAMVLSALKPLLTDPKLPKIGHNLKYDYEVLVKHGIQLQGAMLDTIIASYLLDPSRHSHKLDDLAIIHLNMEMTSFSQVTEKDKRPDAFAYVPLDAAKDYSCEDVIASLLLWELFHPQLEDLGLWELFTNMETALIPILAAMETTGIKVNPDILADLSREFAHELDSLQKTIYSLAGEEFNINSPKQLGVILFEKLNLPHGRKTKTGHSTDVKVLEKLSAYHDLPATILAHRSLNKLKTTYVDKLTAQINPQTGRIHTSFNQTVTATGRLSSSNPNLQNIPIRTAEGQRIRQAFIADQGQLFLAADYSQIDLRVLAHYSQDKALLHAFREGKDVHSITAAEIFRVNSSLITPQMRRVAKTINFGIVYGMSAFGLSSQLNLSRKESQTFIDRYFTLYAGVKEFMEDIVKQAKKDGYVTTLLNRRRMLPDINSSNKTKREFAERTAINTPIQGTAADIIKLATLRADTLLHNAGLQAKLLLQIHDELVFEVPEEEIEKTKTLVKEAMESVMTLDVPLRVNISTGHNLASVK</sequence>
<keyword evidence="5 16" id="KW-0548">Nucleotidyltransferase</keyword>
<dbReference type="InterPro" id="IPR018320">
    <property type="entry name" value="DNA_polymerase_1"/>
</dbReference>
<keyword evidence="6 16" id="KW-0235">DNA replication</keyword>
<dbReference type="InterPro" id="IPR001098">
    <property type="entry name" value="DNA-dir_DNA_pol_A_palm_dom"/>
</dbReference>
<feature type="domain" description="3'-5' exonuclease" evidence="17">
    <location>
        <begin position="294"/>
        <end position="484"/>
    </location>
</feature>
<dbReference type="CDD" id="cd08637">
    <property type="entry name" value="DNA_pol_A_pol_I_C"/>
    <property type="match status" value="1"/>
</dbReference>
<dbReference type="PANTHER" id="PTHR10133:SF27">
    <property type="entry name" value="DNA POLYMERASE NU"/>
    <property type="match status" value="1"/>
</dbReference>
<dbReference type="PRINTS" id="PR00868">
    <property type="entry name" value="DNAPOLI"/>
</dbReference>
<dbReference type="SMART" id="SM00474">
    <property type="entry name" value="35EXOc"/>
    <property type="match status" value="1"/>
</dbReference>
<dbReference type="SUPFAM" id="SSF88723">
    <property type="entry name" value="PIN domain-like"/>
    <property type="match status" value="1"/>
</dbReference>
<evidence type="ECO:0000256" key="8">
    <source>
        <dbReference type="ARBA" id="ARBA00022763"/>
    </source>
</evidence>
<dbReference type="Gene3D" id="1.10.150.20">
    <property type="entry name" value="5' to 3' exonuclease, C-terminal subdomain"/>
    <property type="match status" value="2"/>
</dbReference>
<dbReference type="CDD" id="cd09859">
    <property type="entry name" value="PIN_53EXO"/>
    <property type="match status" value="1"/>
</dbReference>
<feature type="domain" description="DNA-directed DNA polymerase family A palm" evidence="19">
    <location>
        <begin position="651"/>
        <end position="857"/>
    </location>
</feature>
<keyword evidence="7" id="KW-0540">Nuclease</keyword>
<accession>A0A8J6TFT8</accession>
<keyword evidence="4 16" id="KW-0808">Transferase</keyword>
<dbReference type="FunFam" id="1.10.150.20:FF:000002">
    <property type="entry name" value="DNA polymerase I"/>
    <property type="match status" value="1"/>
</dbReference>
<dbReference type="InterPro" id="IPR029060">
    <property type="entry name" value="PIN-like_dom_sf"/>
</dbReference>
<evidence type="ECO:0000256" key="1">
    <source>
        <dbReference type="ARBA" id="ARBA00007705"/>
    </source>
</evidence>
<evidence type="ECO:0000256" key="5">
    <source>
        <dbReference type="ARBA" id="ARBA00022695"/>
    </source>
</evidence>
<dbReference type="Pfam" id="PF01612">
    <property type="entry name" value="DNA_pol_A_exo1"/>
    <property type="match status" value="1"/>
</dbReference>
<dbReference type="SMART" id="SM00279">
    <property type="entry name" value="HhH2"/>
    <property type="match status" value="1"/>
</dbReference>
<dbReference type="Proteomes" id="UP000614424">
    <property type="component" value="Unassembled WGS sequence"/>
</dbReference>
<dbReference type="CDD" id="cd09898">
    <property type="entry name" value="H3TH_53EXO"/>
    <property type="match status" value="1"/>
</dbReference>
<evidence type="ECO:0000313" key="20">
    <source>
        <dbReference type="EMBL" id="MBC8317932.1"/>
    </source>
</evidence>
<keyword evidence="13 16" id="KW-0234">DNA repair</keyword>
<dbReference type="GO" id="GO:0003887">
    <property type="term" value="F:DNA-directed DNA polymerase activity"/>
    <property type="evidence" value="ECO:0007669"/>
    <property type="project" value="UniProtKB-UniRule"/>
</dbReference>
<dbReference type="Pfam" id="PF02739">
    <property type="entry name" value="5_3_exonuc_N"/>
    <property type="match status" value="1"/>
</dbReference>
<dbReference type="GO" id="GO:0008408">
    <property type="term" value="F:3'-5' exonuclease activity"/>
    <property type="evidence" value="ECO:0007669"/>
    <property type="project" value="UniProtKB-UniRule"/>
</dbReference>
<proteinExistence type="inferred from homology"/>
<comment type="function">
    <text evidence="16">In addition to polymerase activity, this DNA polymerase exhibits 3'-5' and 5'-3' exonuclease activity.</text>
</comment>
<dbReference type="PROSITE" id="PS00447">
    <property type="entry name" value="DNA_POLYMERASE_A"/>
    <property type="match status" value="1"/>
</dbReference>
<dbReference type="FunFam" id="3.40.50.1010:FF:000001">
    <property type="entry name" value="DNA polymerase I"/>
    <property type="match status" value="1"/>
</dbReference>
<keyword evidence="9 16" id="KW-0378">Hydrolase</keyword>
<name>A0A8J6TFT8_9BACT</name>
<gene>
    <name evidence="16 20" type="primary">polA</name>
    <name evidence="20" type="ORF">H8E41_08490</name>
</gene>
<keyword evidence="12 16" id="KW-0238">DNA-binding</keyword>
<comment type="similarity">
    <text evidence="1 16">Belongs to the DNA polymerase type-A family.</text>
</comment>
<organism evidence="20 21">
    <name type="scientific">Candidatus Desulfobia pelagia</name>
    <dbReference type="NCBI Taxonomy" id="2841692"/>
    <lineage>
        <taxon>Bacteria</taxon>
        <taxon>Pseudomonadati</taxon>
        <taxon>Thermodesulfobacteriota</taxon>
        <taxon>Desulfobulbia</taxon>
        <taxon>Desulfobulbales</taxon>
        <taxon>Desulfobulbaceae</taxon>
        <taxon>Candidatus Desulfobia</taxon>
    </lineage>
</organism>
<dbReference type="Gene3D" id="3.30.70.370">
    <property type="match status" value="1"/>
</dbReference>
<evidence type="ECO:0000256" key="7">
    <source>
        <dbReference type="ARBA" id="ARBA00022722"/>
    </source>
</evidence>
<evidence type="ECO:0000256" key="12">
    <source>
        <dbReference type="ARBA" id="ARBA00023125"/>
    </source>
</evidence>
<dbReference type="Gene3D" id="1.20.1060.10">
    <property type="entry name" value="Taq DNA Polymerase, Chain T, domain 4"/>
    <property type="match status" value="1"/>
</dbReference>
<dbReference type="EC" id="2.7.7.7" evidence="2 15"/>
<dbReference type="Gene3D" id="3.30.420.10">
    <property type="entry name" value="Ribonuclease H-like superfamily/Ribonuclease H"/>
    <property type="match status" value="1"/>
</dbReference>
<feature type="domain" description="5'-3' exonuclease" evidence="18">
    <location>
        <begin position="3"/>
        <end position="260"/>
    </location>
</feature>
<dbReference type="InterPro" id="IPR020045">
    <property type="entry name" value="DNA_polI_H3TH"/>
</dbReference>
<dbReference type="InterPro" id="IPR019760">
    <property type="entry name" value="DNA-dir_DNA_pol_A_CS"/>
</dbReference>
<evidence type="ECO:0000256" key="2">
    <source>
        <dbReference type="ARBA" id="ARBA00012417"/>
    </source>
</evidence>
<dbReference type="GO" id="GO:0003677">
    <property type="term" value="F:DNA binding"/>
    <property type="evidence" value="ECO:0007669"/>
    <property type="project" value="UniProtKB-UniRule"/>
</dbReference>
<comment type="caution">
    <text evidence="20">The sequence shown here is derived from an EMBL/GenBank/DDBJ whole genome shotgun (WGS) entry which is preliminary data.</text>
</comment>
<evidence type="ECO:0000259" key="18">
    <source>
        <dbReference type="SMART" id="SM00475"/>
    </source>
</evidence>